<dbReference type="InterPro" id="IPR036116">
    <property type="entry name" value="FN3_sf"/>
</dbReference>
<dbReference type="Pfam" id="PF13385">
    <property type="entry name" value="Laminin_G_3"/>
    <property type="match status" value="2"/>
</dbReference>
<dbReference type="SUPFAM" id="SSF49299">
    <property type="entry name" value="PKD domain"/>
    <property type="match status" value="1"/>
</dbReference>
<protein>
    <recommendedName>
        <fullName evidence="11">Glucose/arabinose dehydrogenase</fullName>
    </recommendedName>
</protein>
<dbReference type="SMART" id="SM00060">
    <property type="entry name" value="FN3"/>
    <property type="match status" value="5"/>
</dbReference>
<dbReference type="InterPro" id="IPR035986">
    <property type="entry name" value="PKD_dom_sf"/>
</dbReference>
<keyword evidence="5" id="KW-0326">Glycosidase</keyword>
<evidence type="ECO:0000313" key="10">
    <source>
        <dbReference type="Proteomes" id="UP001501444"/>
    </source>
</evidence>
<dbReference type="Pfam" id="PF18911">
    <property type="entry name" value="PKD_4"/>
    <property type="match status" value="1"/>
</dbReference>
<evidence type="ECO:0000313" key="9">
    <source>
        <dbReference type="EMBL" id="GAA2335017.1"/>
    </source>
</evidence>
<dbReference type="InterPro" id="IPR000601">
    <property type="entry name" value="PKD_dom"/>
</dbReference>
<dbReference type="Pfam" id="PF07995">
    <property type="entry name" value="GSDH"/>
    <property type="match status" value="1"/>
</dbReference>
<dbReference type="InterPro" id="IPR001791">
    <property type="entry name" value="Laminin_G"/>
</dbReference>
<feature type="domain" description="Fibronectin type-III" evidence="8">
    <location>
        <begin position="1029"/>
        <end position="1122"/>
    </location>
</feature>
<dbReference type="Gene3D" id="2.60.120.200">
    <property type="match status" value="2"/>
</dbReference>
<dbReference type="CDD" id="cd00146">
    <property type="entry name" value="PKD"/>
    <property type="match status" value="1"/>
</dbReference>
<keyword evidence="2" id="KW-0732">Signal</keyword>
<dbReference type="InterPro" id="IPR011042">
    <property type="entry name" value="6-blade_b-propeller_TolB-like"/>
</dbReference>
<keyword evidence="4" id="KW-0966">Cell projection</keyword>
<dbReference type="Gene3D" id="2.120.10.30">
    <property type="entry name" value="TolB, C-terminal domain"/>
    <property type="match status" value="1"/>
</dbReference>
<keyword evidence="6" id="KW-0624">Polysaccharide degradation</keyword>
<dbReference type="InterPro" id="IPR013320">
    <property type="entry name" value="ConA-like_dom_sf"/>
</dbReference>
<evidence type="ECO:0000256" key="5">
    <source>
        <dbReference type="ARBA" id="ARBA00023295"/>
    </source>
</evidence>
<dbReference type="SUPFAM" id="SSF49265">
    <property type="entry name" value="Fibronectin type III"/>
    <property type="match status" value="3"/>
</dbReference>
<dbReference type="InterPro" id="IPR006558">
    <property type="entry name" value="LamG-like"/>
</dbReference>
<keyword evidence="3" id="KW-1015">Disulfide bond</keyword>
<evidence type="ECO:0000259" key="7">
    <source>
        <dbReference type="PROSITE" id="PS50093"/>
    </source>
</evidence>
<keyword evidence="5" id="KW-0378">Hydrolase</keyword>
<evidence type="ECO:0008006" key="11">
    <source>
        <dbReference type="Google" id="ProtNLM"/>
    </source>
</evidence>
<dbReference type="PROSITE" id="PS50093">
    <property type="entry name" value="PKD"/>
    <property type="match status" value="1"/>
</dbReference>
<dbReference type="PANTHER" id="PTHR19328:SF13">
    <property type="entry name" value="HIPL1 PROTEIN"/>
    <property type="match status" value="1"/>
</dbReference>
<gene>
    <name evidence="9" type="ORF">GCM10010170_014760</name>
</gene>
<feature type="domain" description="PKD" evidence="7">
    <location>
        <begin position="426"/>
        <end position="509"/>
    </location>
</feature>
<dbReference type="InterPro" id="IPR011041">
    <property type="entry name" value="Quinoprot_gluc/sorb_DH_b-prop"/>
</dbReference>
<keyword evidence="6" id="KW-0119">Carbohydrate metabolism</keyword>
<proteinExistence type="predicted"/>
<organism evidence="9 10">
    <name type="scientific">Dactylosporangium salmoneum</name>
    <dbReference type="NCBI Taxonomy" id="53361"/>
    <lineage>
        <taxon>Bacteria</taxon>
        <taxon>Bacillati</taxon>
        <taxon>Actinomycetota</taxon>
        <taxon>Actinomycetes</taxon>
        <taxon>Micromonosporales</taxon>
        <taxon>Micromonosporaceae</taxon>
        <taxon>Dactylosporangium</taxon>
    </lineage>
</organism>
<feature type="domain" description="Fibronectin type-III" evidence="8">
    <location>
        <begin position="926"/>
        <end position="1021"/>
    </location>
</feature>
<feature type="domain" description="Fibronectin type-III" evidence="8">
    <location>
        <begin position="618"/>
        <end position="714"/>
    </location>
</feature>
<comment type="subcellular location">
    <subcellularLocation>
        <location evidence="1">Cell projection</location>
    </subcellularLocation>
</comment>
<sequence>MAMVVSRKRRNRAIGVIAGLLLGLFVVVSQPTPAVADTFANPGFTTEVVATVDKYTLVGEAFAPDGRLFVWTKPGVVWVVKNGSVLPTPFLNLTGKVNTYDDRGLWGFAFDPDFVTNGYVYLTYVYENTSNPNDPGAKTSRLVRVTADPANPDRALAGSETVILGSVGTAPCSAQPAGADCIPADGSSHTIGALQFGPDGKLFVGNGDADDANKADPLALGAQDLNSYRGKILRINKDGTAPADNPFYDGTNSVKSKVYLYGVRNPFRFALQPGTNHIWFGDVGWNTWEEINDGVPGANYGWPCYEGNDVQGSFQQLYTLCQNLPASAVTAPYHTYNHTVGTAAIGGPFYTGTVYPVQFQNNFFFADYSGNFIKRVVFDANHNPIGVQPFATNVEAPVALTVAPDGMIYYLSFTTGQIRRIRFNGPSATASASPQSGYSPLTVQFSSAGSVDAGGASLSYLWDFGDGTTSTAANPAHTYTATGVQTFLAKLTVTGSAGLTSVATTTVTVGSAPPVPTISAPLNNTTVQPGQTVNFAGSATDPDQGPLPASALSWTVLLHHDTHIHTFVGGAGATGSFVVDDHGPIGTFSYEIILTATDASGLRASTSVLLPVGSDSVPPTAPGNLTAAVNGTQVALNWTASTDNVLVSGYRVERCQGAGCTNYAQIATPTATTFTDTGLSANTTYQYRVAAVDPSSNVSPYSNVATAVLGSAPTQPAGLIAGYTFDSGATDASGNGNDGTITGATPAAGKYGGALQFHGGTDVVKVPSSASLNASAGLTMAAWVQPTASQSGWRTIMHKETDAWFLNAGSDSGPLKPAGGVTTGSSDSVVYGTTASPLNQWTHVALTYDGANLRLYVNGTLVSTKAKTGTLKQTTGPLSIGGNAPYGEYFTGLIDEARVYNRALSATEVQTIMNSPLTAPVADTTPPSTVTGLTAAANGSSQVNLSWPAATDDVAVSGYQVQRCLGAGCTNFVSLGTVGGTSFTDTGLSATTTYAYRVRAADAAGNVGGFSPVAEATTGAAADTTPPSVPANLAATVAGNTQINLTWGGSTDNVGVAEYRIERCSGAGCTNFAQVATTTTATYANTGLTAGTTYQFRVRAADAAGNLSGYSNVATATTTASDTTAPSAPTGLTATAASPTQVDLSWTASTDNVGVAGYRVERCTGASCTTWAEVAQPAGTTWSDTGLAASTAYRYRVRATDAAGNLSAYSAIATATTPALPDSTPPSTPASLTATANGTQVTLAWPASTDNVGVTQYRVQRCTGAGCTDFAQIATPATNAYTDAAPAANTTYLYRVAAADASGNVSGWSPTATATTSNAPTQPTGLIAGYTFDAGSGATAADSSGNGNAGTITGATWTTGKYGGALSFNGSGDLVKIPSSATLNPTTGLTMTAWVQPTASQSGWRTVMHKETDAWFLDAGSDSGALKPAGGVTTGSSDSVVYGTTACPLSQWTHIALTYDGANLRLYVNGTLVSTKAKTGTLKQTTGQLSIGGNTPYGEYFKGLIDEARVYNRALSAAEIQTVMNTPLS</sequence>
<dbReference type="SMART" id="SM00282">
    <property type="entry name" value="LamG"/>
    <property type="match status" value="2"/>
</dbReference>
<evidence type="ECO:0000256" key="4">
    <source>
        <dbReference type="ARBA" id="ARBA00023273"/>
    </source>
</evidence>
<dbReference type="PROSITE" id="PS50853">
    <property type="entry name" value="FN3"/>
    <property type="match status" value="5"/>
</dbReference>
<dbReference type="InterPro" id="IPR012938">
    <property type="entry name" value="Glc/Sorbosone_DH"/>
</dbReference>
<dbReference type="InterPro" id="IPR022409">
    <property type="entry name" value="PKD/Chitinase_dom"/>
</dbReference>
<dbReference type="InterPro" id="IPR003961">
    <property type="entry name" value="FN3_dom"/>
</dbReference>
<evidence type="ECO:0000259" key="8">
    <source>
        <dbReference type="PROSITE" id="PS50853"/>
    </source>
</evidence>
<feature type="domain" description="Fibronectin type-III" evidence="8">
    <location>
        <begin position="1128"/>
        <end position="1220"/>
    </location>
</feature>
<reference evidence="9 10" key="1">
    <citation type="journal article" date="2019" name="Int. J. Syst. Evol. Microbiol.">
        <title>The Global Catalogue of Microorganisms (GCM) 10K type strain sequencing project: providing services to taxonomists for standard genome sequencing and annotation.</title>
        <authorList>
            <consortium name="The Broad Institute Genomics Platform"/>
            <consortium name="The Broad Institute Genome Sequencing Center for Infectious Disease"/>
            <person name="Wu L."/>
            <person name="Ma J."/>
        </authorList>
    </citation>
    <scope>NUCLEOTIDE SEQUENCE [LARGE SCALE GENOMIC DNA]</scope>
    <source>
        <strain evidence="9 10">JCM 3272</strain>
    </source>
</reference>
<feature type="domain" description="Fibronectin type-III" evidence="8">
    <location>
        <begin position="1225"/>
        <end position="1319"/>
    </location>
</feature>
<name>A0ABN3FPZ1_9ACTN</name>
<dbReference type="CDD" id="cd00063">
    <property type="entry name" value="FN3"/>
    <property type="match status" value="5"/>
</dbReference>
<keyword evidence="10" id="KW-1185">Reference proteome</keyword>
<evidence type="ECO:0000256" key="3">
    <source>
        <dbReference type="ARBA" id="ARBA00023157"/>
    </source>
</evidence>
<dbReference type="InterPro" id="IPR013783">
    <property type="entry name" value="Ig-like_fold"/>
</dbReference>
<dbReference type="SUPFAM" id="SSF49899">
    <property type="entry name" value="Concanavalin A-like lectins/glucanases"/>
    <property type="match status" value="2"/>
</dbReference>
<dbReference type="EMBL" id="BAAARV010000015">
    <property type="protein sequence ID" value="GAA2335017.1"/>
    <property type="molecule type" value="Genomic_DNA"/>
</dbReference>
<evidence type="ECO:0000256" key="2">
    <source>
        <dbReference type="ARBA" id="ARBA00022729"/>
    </source>
</evidence>
<dbReference type="SUPFAM" id="SSF50952">
    <property type="entry name" value="Soluble quinoprotein glucose dehydrogenase"/>
    <property type="match status" value="1"/>
</dbReference>
<dbReference type="PANTHER" id="PTHR19328">
    <property type="entry name" value="HEDGEHOG-INTERACTING PROTEIN"/>
    <property type="match status" value="1"/>
</dbReference>
<dbReference type="Proteomes" id="UP001501444">
    <property type="component" value="Unassembled WGS sequence"/>
</dbReference>
<comment type="caution">
    <text evidence="9">The sequence shown here is derived from an EMBL/GenBank/DDBJ whole genome shotgun (WGS) entry which is preliminary data.</text>
</comment>
<accession>A0ABN3FPZ1</accession>
<dbReference type="SMART" id="SM00089">
    <property type="entry name" value="PKD"/>
    <property type="match status" value="2"/>
</dbReference>
<dbReference type="Gene3D" id="2.60.40.10">
    <property type="entry name" value="Immunoglobulins"/>
    <property type="match status" value="7"/>
</dbReference>
<dbReference type="Pfam" id="PF00041">
    <property type="entry name" value="fn3"/>
    <property type="match status" value="4"/>
</dbReference>
<evidence type="ECO:0000256" key="6">
    <source>
        <dbReference type="ARBA" id="ARBA00023326"/>
    </source>
</evidence>
<evidence type="ECO:0000256" key="1">
    <source>
        <dbReference type="ARBA" id="ARBA00004316"/>
    </source>
</evidence>
<dbReference type="SMART" id="SM00560">
    <property type="entry name" value="LamGL"/>
    <property type="match status" value="2"/>
</dbReference>